<sequence length="231" mass="25280">MSKEIISDLASSPSTDVSVFYDPSKESIWTQLGISLESFKRAPGVTGHQVVAGDLNADDLEKVHQEGPMLQAKMKPRHLTMIAVGGSIGSGLFVGSGSALNFGGPAGVLIAWLIIGVMMINALGEMVILYPVSGGFYVLANRFIDPGFAFALGWNYWMQWAITLPLEITIAVTIVQYWTDQVPVTAWVTIFWMVISMSFVCLFGTLGYAEEEFWSSCLKLLICVMFIFIGM</sequence>
<feature type="transmembrane region" description="Helical" evidence="5">
    <location>
        <begin position="185"/>
        <end position="207"/>
    </location>
</feature>
<dbReference type="InterPro" id="IPR050524">
    <property type="entry name" value="APC_YAT"/>
</dbReference>
<evidence type="ECO:0000313" key="8">
    <source>
        <dbReference type="Proteomes" id="UP001498398"/>
    </source>
</evidence>
<dbReference type="Proteomes" id="UP001498398">
    <property type="component" value="Unassembled WGS sequence"/>
</dbReference>
<keyword evidence="3 5" id="KW-1133">Transmembrane helix</keyword>
<evidence type="ECO:0000256" key="3">
    <source>
        <dbReference type="ARBA" id="ARBA00022989"/>
    </source>
</evidence>
<keyword evidence="4 5" id="KW-0472">Membrane</keyword>
<gene>
    <name evidence="7" type="primary">inda1_4</name>
    <name evidence="7" type="ORF">VKT23_011773</name>
</gene>
<feature type="transmembrane region" description="Helical" evidence="5">
    <location>
        <begin position="79"/>
        <end position="96"/>
    </location>
</feature>
<evidence type="ECO:0000259" key="6">
    <source>
        <dbReference type="Pfam" id="PF00324"/>
    </source>
</evidence>
<dbReference type="PANTHER" id="PTHR43341:SF12">
    <property type="entry name" value="AMINO ACID TRANSPORTER (EUROFUNG)"/>
    <property type="match status" value="1"/>
</dbReference>
<comment type="subcellular location">
    <subcellularLocation>
        <location evidence="1">Membrane</location>
        <topology evidence="1">Multi-pass membrane protein</topology>
    </subcellularLocation>
</comment>
<name>A0ABR1JCM3_9AGAR</name>
<feature type="transmembrane region" description="Helical" evidence="5">
    <location>
        <begin position="156"/>
        <end position="178"/>
    </location>
</feature>
<dbReference type="EMBL" id="JBANRG010000026">
    <property type="protein sequence ID" value="KAK7453496.1"/>
    <property type="molecule type" value="Genomic_DNA"/>
</dbReference>
<dbReference type="InterPro" id="IPR004841">
    <property type="entry name" value="AA-permease/SLC12A_dom"/>
</dbReference>
<dbReference type="PANTHER" id="PTHR43341">
    <property type="entry name" value="AMINO ACID PERMEASE"/>
    <property type="match status" value="1"/>
</dbReference>
<protein>
    <submittedName>
        <fullName evidence="7">Amino-acid permease inda1</fullName>
    </submittedName>
</protein>
<evidence type="ECO:0000313" key="7">
    <source>
        <dbReference type="EMBL" id="KAK7453496.1"/>
    </source>
</evidence>
<dbReference type="Pfam" id="PF00324">
    <property type="entry name" value="AA_permease"/>
    <property type="match status" value="1"/>
</dbReference>
<proteinExistence type="predicted"/>
<accession>A0ABR1JCM3</accession>
<evidence type="ECO:0000256" key="1">
    <source>
        <dbReference type="ARBA" id="ARBA00004141"/>
    </source>
</evidence>
<comment type="caution">
    <text evidence="7">The sequence shown here is derived from an EMBL/GenBank/DDBJ whole genome shotgun (WGS) entry which is preliminary data.</text>
</comment>
<evidence type="ECO:0000256" key="4">
    <source>
        <dbReference type="ARBA" id="ARBA00023136"/>
    </source>
</evidence>
<organism evidence="7 8">
    <name type="scientific">Marasmiellus scandens</name>
    <dbReference type="NCBI Taxonomy" id="2682957"/>
    <lineage>
        <taxon>Eukaryota</taxon>
        <taxon>Fungi</taxon>
        <taxon>Dikarya</taxon>
        <taxon>Basidiomycota</taxon>
        <taxon>Agaricomycotina</taxon>
        <taxon>Agaricomycetes</taxon>
        <taxon>Agaricomycetidae</taxon>
        <taxon>Agaricales</taxon>
        <taxon>Marasmiineae</taxon>
        <taxon>Omphalotaceae</taxon>
        <taxon>Marasmiellus</taxon>
    </lineage>
</organism>
<keyword evidence="8" id="KW-1185">Reference proteome</keyword>
<reference evidence="7 8" key="1">
    <citation type="submission" date="2024-01" db="EMBL/GenBank/DDBJ databases">
        <title>A draft genome for the cacao thread blight pathogen Marasmiellus scandens.</title>
        <authorList>
            <person name="Baruah I.K."/>
            <person name="Leung J."/>
            <person name="Bukari Y."/>
            <person name="Amoako-Attah I."/>
            <person name="Meinhardt L.W."/>
            <person name="Bailey B.A."/>
            <person name="Cohen S.P."/>
        </authorList>
    </citation>
    <scope>NUCLEOTIDE SEQUENCE [LARGE SCALE GENOMIC DNA]</scope>
    <source>
        <strain evidence="7 8">GH-19</strain>
    </source>
</reference>
<dbReference type="Gene3D" id="1.20.1740.10">
    <property type="entry name" value="Amino acid/polyamine transporter I"/>
    <property type="match status" value="1"/>
</dbReference>
<evidence type="ECO:0000256" key="2">
    <source>
        <dbReference type="ARBA" id="ARBA00022692"/>
    </source>
</evidence>
<evidence type="ECO:0000256" key="5">
    <source>
        <dbReference type="SAM" id="Phobius"/>
    </source>
</evidence>
<feature type="domain" description="Amino acid permease/ SLC12A" evidence="6">
    <location>
        <begin position="78"/>
        <end position="230"/>
    </location>
</feature>
<feature type="transmembrane region" description="Helical" evidence="5">
    <location>
        <begin position="213"/>
        <end position="230"/>
    </location>
</feature>
<keyword evidence="2 5" id="KW-0812">Transmembrane</keyword>